<dbReference type="Pfam" id="PF01553">
    <property type="entry name" value="Acyltransferase"/>
    <property type="match status" value="1"/>
</dbReference>
<sequence>MGLRVEEAHVAGRDLSLWQRLAVGLIKPPLTVLTRRTWSGFEHVPQTGPVIIVANHISHADTVAVAHFVYDSGRWPQFMIKSSVFKVPVVGYLMTKWTQIPVQRGSADAARALEASLKVLEEGGSVVIYPEGTTTKEPDLWPMRGKTGAARLALATGAPVIPLVTWGAQDIFDPRTKKKRIRPRMPVTLVAGPPVDLSKWAGQAPTSQVLNEMTTEIMNRLREMISEVRGEPAPPIWSPQAAQQEPKVEESS</sequence>
<dbReference type="AlphaFoldDB" id="A0A8J4EC55"/>
<keyword evidence="6" id="KW-1185">Reference proteome</keyword>
<name>A0A8J4EC55_9ACTN</name>
<keyword evidence="1" id="KW-0808">Transferase</keyword>
<evidence type="ECO:0000256" key="2">
    <source>
        <dbReference type="ARBA" id="ARBA00023315"/>
    </source>
</evidence>
<organism evidence="5 6">
    <name type="scientific">Virgisporangium ochraceum</name>
    <dbReference type="NCBI Taxonomy" id="65505"/>
    <lineage>
        <taxon>Bacteria</taxon>
        <taxon>Bacillati</taxon>
        <taxon>Actinomycetota</taxon>
        <taxon>Actinomycetes</taxon>
        <taxon>Micromonosporales</taxon>
        <taxon>Micromonosporaceae</taxon>
        <taxon>Virgisporangium</taxon>
    </lineage>
</organism>
<keyword evidence="2 5" id="KW-0012">Acyltransferase</keyword>
<dbReference type="CDD" id="cd07989">
    <property type="entry name" value="LPLAT_AGPAT-like"/>
    <property type="match status" value="1"/>
</dbReference>
<gene>
    <name evidence="5" type="ORF">Voc01_042110</name>
</gene>
<proteinExistence type="predicted"/>
<dbReference type="EMBL" id="BOPH01000060">
    <property type="protein sequence ID" value="GIJ69294.1"/>
    <property type="molecule type" value="Genomic_DNA"/>
</dbReference>
<evidence type="ECO:0000313" key="5">
    <source>
        <dbReference type="EMBL" id="GIJ69294.1"/>
    </source>
</evidence>
<dbReference type="PANTHER" id="PTHR10434:SF55">
    <property type="entry name" value="POSSIBLE ACYLTRANSFERASE"/>
    <property type="match status" value="1"/>
</dbReference>
<evidence type="ECO:0000313" key="6">
    <source>
        <dbReference type="Proteomes" id="UP000635606"/>
    </source>
</evidence>
<dbReference type="InterPro" id="IPR002123">
    <property type="entry name" value="Plipid/glycerol_acylTrfase"/>
</dbReference>
<evidence type="ECO:0000259" key="4">
    <source>
        <dbReference type="SMART" id="SM00563"/>
    </source>
</evidence>
<dbReference type="SMART" id="SM00563">
    <property type="entry name" value="PlsC"/>
    <property type="match status" value="1"/>
</dbReference>
<dbReference type="GO" id="GO:0005886">
    <property type="term" value="C:plasma membrane"/>
    <property type="evidence" value="ECO:0007669"/>
    <property type="project" value="TreeGrafter"/>
</dbReference>
<comment type="caution">
    <text evidence="5">The sequence shown here is derived from an EMBL/GenBank/DDBJ whole genome shotgun (WGS) entry which is preliminary data.</text>
</comment>
<reference evidence="5" key="1">
    <citation type="submission" date="2021-01" db="EMBL/GenBank/DDBJ databases">
        <title>Whole genome shotgun sequence of Virgisporangium ochraceum NBRC 16418.</title>
        <authorList>
            <person name="Komaki H."/>
            <person name="Tamura T."/>
        </authorList>
    </citation>
    <scope>NUCLEOTIDE SEQUENCE</scope>
    <source>
        <strain evidence="5">NBRC 16418</strain>
    </source>
</reference>
<dbReference type="GO" id="GO:0003841">
    <property type="term" value="F:1-acylglycerol-3-phosphate O-acyltransferase activity"/>
    <property type="evidence" value="ECO:0007669"/>
    <property type="project" value="TreeGrafter"/>
</dbReference>
<dbReference type="SUPFAM" id="SSF69593">
    <property type="entry name" value="Glycerol-3-phosphate (1)-acyltransferase"/>
    <property type="match status" value="1"/>
</dbReference>
<protein>
    <submittedName>
        <fullName evidence="5">1-acyl-sn-glycerol-3-phosphate acyltransferase</fullName>
    </submittedName>
</protein>
<dbReference type="PANTHER" id="PTHR10434">
    <property type="entry name" value="1-ACYL-SN-GLYCEROL-3-PHOSPHATE ACYLTRANSFERASE"/>
    <property type="match status" value="1"/>
</dbReference>
<feature type="domain" description="Phospholipid/glycerol acyltransferase" evidence="4">
    <location>
        <begin position="50"/>
        <end position="168"/>
    </location>
</feature>
<evidence type="ECO:0000256" key="1">
    <source>
        <dbReference type="ARBA" id="ARBA00022679"/>
    </source>
</evidence>
<dbReference type="GO" id="GO:0006654">
    <property type="term" value="P:phosphatidic acid biosynthetic process"/>
    <property type="evidence" value="ECO:0007669"/>
    <property type="project" value="TreeGrafter"/>
</dbReference>
<dbReference type="Proteomes" id="UP000635606">
    <property type="component" value="Unassembled WGS sequence"/>
</dbReference>
<evidence type="ECO:0000256" key="3">
    <source>
        <dbReference type="SAM" id="MobiDB-lite"/>
    </source>
</evidence>
<feature type="region of interest" description="Disordered" evidence="3">
    <location>
        <begin position="229"/>
        <end position="252"/>
    </location>
</feature>
<accession>A0A8J4EC55</accession>